<comment type="caution">
    <text evidence="1">The sequence shown here is derived from an EMBL/GenBank/DDBJ whole genome shotgun (WGS) entry which is preliminary data.</text>
</comment>
<accession>X0SHC2</accession>
<dbReference type="EMBL" id="BARS01008138">
    <property type="protein sequence ID" value="GAF74486.1"/>
    <property type="molecule type" value="Genomic_DNA"/>
</dbReference>
<sequence>MLYFNPPIKNKPTFEFLYRVGERRAISGNRLPGTGFSNIEGLGLVGEIGGKSAFKHGDKVIQQVLQDIAHTPDPRYHNFTYWLYKWGYTDFNQVVDTLNGGNPNLMKKIWNNMIDHPQTNLADKLVDDIQNMNPTNIEIYNKSMANTVHKDNSILSKKGFTKDLEKDSERMHSVIDKITNKFSKKGE</sequence>
<organism evidence="1">
    <name type="scientific">marine sediment metagenome</name>
    <dbReference type="NCBI Taxonomy" id="412755"/>
    <lineage>
        <taxon>unclassified sequences</taxon>
        <taxon>metagenomes</taxon>
        <taxon>ecological metagenomes</taxon>
    </lineage>
</organism>
<name>X0SHC2_9ZZZZ</name>
<gene>
    <name evidence="1" type="ORF">S01H1_15580</name>
</gene>
<reference evidence="1" key="1">
    <citation type="journal article" date="2014" name="Front. Microbiol.">
        <title>High frequency of phylogenetically diverse reductive dehalogenase-homologous genes in deep subseafloor sedimentary metagenomes.</title>
        <authorList>
            <person name="Kawai M."/>
            <person name="Futagami T."/>
            <person name="Toyoda A."/>
            <person name="Takaki Y."/>
            <person name="Nishi S."/>
            <person name="Hori S."/>
            <person name="Arai W."/>
            <person name="Tsubouchi T."/>
            <person name="Morono Y."/>
            <person name="Uchiyama I."/>
            <person name="Ito T."/>
            <person name="Fujiyama A."/>
            <person name="Inagaki F."/>
            <person name="Takami H."/>
        </authorList>
    </citation>
    <scope>NUCLEOTIDE SEQUENCE</scope>
    <source>
        <strain evidence="1">Expedition CK06-06</strain>
    </source>
</reference>
<evidence type="ECO:0000313" key="1">
    <source>
        <dbReference type="EMBL" id="GAF74486.1"/>
    </source>
</evidence>
<dbReference type="AlphaFoldDB" id="X0SHC2"/>
<protein>
    <submittedName>
        <fullName evidence="1">Uncharacterized protein</fullName>
    </submittedName>
</protein>
<proteinExistence type="predicted"/>